<dbReference type="EC" id="1.1.1.42" evidence="4"/>
<accession>A0ABQ8HNB8</accession>
<feature type="domain" description="Isopropylmalate dehydrogenase-like" evidence="12">
    <location>
        <begin position="29"/>
        <end position="416"/>
    </location>
</feature>
<evidence type="ECO:0000259" key="12">
    <source>
        <dbReference type="SMART" id="SM01329"/>
    </source>
</evidence>
<dbReference type="Pfam" id="PF02681">
    <property type="entry name" value="DUF212"/>
    <property type="match status" value="1"/>
</dbReference>
<dbReference type="Proteomes" id="UP000827721">
    <property type="component" value="Unassembled WGS sequence"/>
</dbReference>
<evidence type="ECO:0000256" key="9">
    <source>
        <dbReference type="ARBA" id="ARBA00023002"/>
    </source>
</evidence>
<reference evidence="13 14" key="1">
    <citation type="submission" date="2021-02" db="EMBL/GenBank/DDBJ databases">
        <title>Plant Genome Project.</title>
        <authorList>
            <person name="Zhang R.-G."/>
        </authorList>
    </citation>
    <scope>NUCLEOTIDE SEQUENCE [LARGE SCALE GENOMIC DNA]</scope>
    <source>
        <tissue evidence="13">Leaves</tissue>
    </source>
</reference>
<dbReference type="PANTHER" id="PTHR11822:SF22">
    <property type="entry name" value="ISOCITRATE DEHYDROGENASE [NADP]"/>
    <property type="match status" value="1"/>
</dbReference>
<evidence type="ECO:0000256" key="7">
    <source>
        <dbReference type="ARBA" id="ARBA00022842"/>
    </source>
</evidence>
<dbReference type="InterPro" id="IPR019818">
    <property type="entry name" value="IsoCit/isopropylmalate_DH_CS"/>
</dbReference>
<keyword evidence="14" id="KW-1185">Reference proteome</keyword>
<dbReference type="NCBIfam" id="NF006156">
    <property type="entry name" value="PRK08299.1"/>
    <property type="match status" value="1"/>
</dbReference>
<dbReference type="Gene3D" id="3.40.718.10">
    <property type="entry name" value="Isopropylmalate Dehydrogenase"/>
    <property type="match status" value="1"/>
</dbReference>
<keyword evidence="9" id="KW-0560">Oxidoreductase</keyword>
<dbReference type="EMBL" id="JAFEMO010000008">
    <property type="protein sequence ID" value="KAH7565851.1"/>
    <property type="molecule type" value="Genomic_DNA"/>
</dbReference>
<evidence type="ECO:0000256" key="3">
    <source>
        <dbReference type="ARBA" id="ARBA00007769"/>
    </source>
</evidence>
<evidence type="ECO:0000256" key="4">
    <source>
        <dbReference type="ARBA" id="ARBA00013013"/>
    </source>
</evidence>
<protein>
    <recommendedName>
        <fullName evidence="4">isocitrate dehydrogenase (NADP(+))</fullName>
        <ecNumber evidence="4">1.1.1.42</ecNumber>
    </recommendedName>
</protein>
<evidence type="ECO:0000256" key="2">
    <source>
        <dbReference type="ARBA" id="ARBA00001946"/>
    </source>
</evidence>
<comment type="caution">
    <text evidence="13">The sequence shown here is derived from an EMBL/GenBank/DDBJ whole genome shotgun (WGS) entry which is preliminary data.</text>
</comment>
<evidence type="ECO:0000256" key="8">
    <source>
        <dbReference type="ARBA" id="ARBA00022857"/>
    </source>
</evidence>
<keyword evidence="10" id="KW-0464">Manganese</keyword>
<keyword evidence="8" id="KW-0521">NADP</keyword>
<keyword evidence="5" id="KW-0816">Tricarboxylic acid cycle</keyword>
<dbReference type="SMART" id="SM01329">
    <property type="entry name" value="Iso_dh"/>
    <property type="match status" value="1"/>
</dbReference>
<dbReference type="PROSITE" id="PS00470">
    <property type="entry name" value="IDH_IMDH"/>
    <property type="match status" value="1"/>
</dbReference>
<evidence type="ECO:0000256" key="11">
    <source>
        <dbReference type="SAM" id="MobiDB-lite"/>
    </source>
</evidence>
<evidence type="ECO:0000256" key="1">
    <source>
        <dbReference type="ARBA" id="ARBA00001936"/>
    </source>
</evidence>
<comment type="cofactor">
    <cofactor evidence="2">
        <name>Mg(2+)</name>
        <dbReference type="ChEBI" id="CHEBI:18420"/>
    </cofactor>
</comment>
<evidence type="ECO:0000313" key="13">
    <source>
        <dbReference type="EMBL" id="KAH7565851.1"/>
    </source>
</evidence>
<organism evidence="13 14">
    <name type="scientific">Xanthoceras sorbifolium</name>
    <dbReference type="NCBI Taxonomy" id="99658"/>
    <lineage>
        <taxon>Eukaryota</taxon>
        <taxon>Viridiplantae</taxon>
        <taxon>Streptophyta</taxon>
        <taxon>Embryophyta</taxon>
        <taxon>Tracheophyta</taxon>
        <taxon>Spermatophyta</taxon>
        <taxon>Magnoliopsida</taxon>
        <taxon>eudicotyledons</taxon>
        <taxon>Gunneridae</taxon>
        <taxon>Pentapetalae</taxon>
        <taxon>rosids</taxon>
        <taxon>malvids</taxon>
        <taxon>Sapindales</taxon>
        <taxon>Sapindaceae</taxon>
        <taxon>Xanthoceroideae</taxon>
        <taxon>Xanthoceras</taxon>
    </lineage>
</organism>
<dbReference type="CDD" id="cd01610">
    <property type="entry name" value="PAP2_like"/>
    <property type="match status" value="1"/>
</dbReference>
<evidence type="ECO:0000256" key="5">
    <source>
        <dbReference type="ARBA" id="ARBA00022532"/>
    </source>
</evidence>
<proteinExistence type="inferred from homology"/>
<dbReference type="CDD" id="cd23010">
    <property type="entry name" value="PM41-like"/>
    <property type="match status" value="1"/>
</dbReference>
<dbReference type="NCBIfam" id="TIGR00127">
    <property type="entry name" value="nadp_idh_euk"/>
    <property type="match status" value="1"/>
</dbReference>
<name>A0ABQ8HNB8_9ROSI</name>
<dbReference type="SUPFAM" id="SSF53659">
    <property type="entry name" value="Isocitrate/Isopropylmalate dehydrogenase-like"/>
    <property type="match status" value="1"/>
</dbReference>
<dbReference type="InterPro" id="IPR003832">
    <property type="entry name" value="DUF212"/>
</dbReference>
<comment type="similarity">
    <text evidence="3">Belongs to the isocitrate and isopropylmalate dehydrogenases family.</text>
</comment>
<evidence type="ECO:0000313" key="14">
    <source>
        <dbReference type="Proteomes" id="UP000827721"/>
    </source>
</evidence>
<evidence type="ECO:0000256" key="6">
    <source>
        <dbReference type="ARBA" id="ARBA00022723"/>
    </source>
</evidence>
<dbReference type="InterPro" id="IPR024084">
    <property type="entry name" value="IsoPropMal-DH-like_dom"/>
</dbReference>
<comment type="cofactor">
    <cofactor evidence="1">
        <name>Mn(2+)</name>
        <dbReference type="ChEBI" id="CHEBI:29035"/>
    </cofactor>
</comment>
<gene>
    <name evidence="13" type="ORF">JRO89_XS08G0025700</name>
</gene>
<dbReference type="Pfam" id="PF00180">
    <property type="entry name" value="Iso_dh"/>
    <property type="match status" value="1"/>
</dbReference>
<dbReference type="PANTHER" id="PTHR11822">
    <property type="entry name" value="NADP-SPECIFIC ISOCITRATE DEHYDROGENASE"/>
    <property type="match status" value="1"/>
</dbReference>
<dbReference type="InterPro" id="IPR004790">
    <property type="entry name" value="Isocitrate_DH_NADP"/>
</dbReference>
<evidence type="ECO:0000256" key="10">
    <source>
        <dbReference type="ARBA" id="ARBA00023211"/>
    </source>
</evidence>
<feature type="region of interest" description="Disordered" evidence="11">
    <location>
        <begin position="836"/>
        <end position="901"/>
    </location>
</feature>
<sequence>MHTASINLSKREHHRSREMDFEKIKVANPIVEMDGDEMTRLIFPFLELDIKYFDLGLPNRDATDDQVTIESAQATLKYNVAIKCATITPDEARVQEFNLKRMWKSPNGTIRNILNEFKGHKKSELSSFSGWTKPICIGRHAFGDQYRATDTVIQGSGKLTLVFVPDGHDQKTELEVFNFTGAGGVALSMYNTDESILAFAEASMSTAYQKKWPLYLSTKNTILKLYDGRFKDIFQEVYETQWKSKFEAAGIWYEHRLIDDMVAYALKSEGGYVWACKNYDGDVQSDFLAQGFGSLGMMTSVLVKYATFISVTGCHGKTIEAEAAHGTVTRHYRVHQKGGETSTNSIASIFAWSRGLAHRAKLDGNAQLLDFVEKLEAACVGTVESGKMTKDLALLIHGPKLARAQYLNTEEFIDAVAAELRARLFIKAKNAVVVAKISDVETKEFGVRVAEFCVARRLSGGLDTLLMVSALPIKETNTDNMLLQCSTSPNSCALSSHKTFLAFSNPKNKLNNKFYNHNLGRFKHLKRYSSCKFTCLIKVGYEDIAEIVHNKVLIAAGVSAAIGQLSKPFTGSLLYGRHFDLKAIVQAGGFPSTHSSSVVAAATCLALERGFSDSFFGLTVVYAGLVMYDAQGVRREVGIHARTLNKIVANTPVKSRLVSKDGDLIDGEEGTPSTLNMESLDPGLAKDASPFASNSTNTSPLLLTSYEKTKQTALANDIKETSEDNSVVLKESIGHTEVEVVAGALLGFFIQAQKMKTAHCNVRHVTINELVLILLLDLLPSKGAGVITRGMCMVSERHVELLIETWNTLGLTSNPVILYKVRTIWCQWTSIEEANMSGAQGAQPPGARTSTTYESVQEDNRPKTDLHSKEDERGIKIDKLQDKVEDAAGKGGPVFGAAKER</sequence>
<keyword evidence="7" id="KW-0460">Magnesium</keyword>
<feature type="compositionally biased region" description="Basic and acidic residues" evidence="11">
    <location>
        <begin position="858"/>
        <end position="888"/>
    </location>
</feature>
<keyword evidence="6" id="KW-0479">Metal-binding</keyword>